<organism evidence="2">
    <name type="scientific">Thermocrinis ruber</name>
    <dbReference type="NCBI Taxonomy" id="75906"/>
    <lineage>
        <taxon>Bacteria</taxon>
        <taxon>Pseudomonadati</taxon>
        <taxon>Aquificota</taxon>
        <taxon>Aquificia</taxon>
        <taxon>Aquificales</taxon>
        <taxon>Aquificaceae</taxon>
        <taxon>Thermocrinis</taxon>
    </lineage>
</organism>
<proteinExistence type="predicted"/>
<dbReference type="AlphaFoldDB" id="A0A7C5X344"/>
<evidence type="ECO:0000313" key="2">
    <source>
        <dbReference type="EMBL" id="HHO73074.1"/>
    </source>
</evidence>
<sequence length="358" mass="40555">MFERHIERLYLINMNLQPSEGLLLITDDTKDYLADLLLEFYSVGSGLAKWVKKVCYSSLGGHGKEPPEEVWRVTFGDKAVDVLKEAGLFEKVLNKENYLEEEVVNILRSYAEEVPNVVVAFPYYSTTHTFYRKVLTKYFGVRYASMPLFEPDMFYGPMDVDWVEVSKVSEEVADILTEGEWVDIKAEGTKLEFSIKGRQGVPDTGLFHKPGDYGNLPAGESFIAPLEDSAFGIITILYGPDRKLDEPITFKFKDGAVDSIEGFDPYVHYLEEVFKKHEKARFIAEFGVGTNPKAKNPENILECEKIKGTIHIAIGDNHTFGGTNKVPFHTDYVIFEPTVLIGGRGWQKLLLEKGRLKI</sequence>
<keyword evidence="1" id="KW-0479">Metal-binding</keyword>
<dbReference type="InterPro" id="IPR052170">
    <property type="entry name" value="M29_Exopeptidase"/>
</dbReference>
<evidence type="ECO:0000256" key="1">
    <source>
        <dbReference type="ARBA" id="ARBA00022723"/>
    </source>
</evidence>
<accession>A0A7C5X344</accession>
<gene>
    <name evidence="2" type="ORF">ENN04_00310</name>
</gene>
<keyword evidence="2" id="KW-0031">Aminopeptidase</keyword>
<dbReference type="EMBL" id="DSAC01000005">
    <property type="protein sequence ID" value="HHO73074.1"/>
    <property type="molecule type" value="Genomic_DNA"/>
</dbReference>
<keyword evidence="2" id="KW-0378">Hydrolase</keyword>
<keyword evidence="2" id="KW-0645">Protease</keyword>
<dbReference type="SUPFAM" id="SSF144052">
    <property type="entry name" value="Thermophilic metalloprotease-like"/>
    <property type="match status" value="1"/>
</dbReference>
<name>A0A7C5X344_9AQUI</name>
<dbReference type="Pfam" id="PF26233">
    <property type="entry name" value="NicX"/>
    <property type="match status" value="1"/>
</dbReference>
<comment type="caution">
    <text evidence="2">The sequence shown here is derived from an EMBL/GenBank/DDBJ whole genome shotgun (WGS) entry which is preliminary data.</text>
</comment>
<protein>
    <submittedName>
        <fullName evidence="2">Aminopeptidase</fullName>
    </submittedName>
</protein>
<reference evidence="2" key="1">
    <citation type="journal article" date="2020" name="mSystems">
        <title>Genome- and Community-Level Interaction Insights into Carbon Utilization and Element Cycling Functions of Hydrothermarchaeota in Hydrothermal Sediment.</title>
        <authorList>
            <person name="Zhou Z."/>
            <person name="Liu Y."/>
            <person name="Xu W."/>
            <person name="Pan J."/>
            <person name="Luo Z.H."/>
            <person name="Li M."/>
        </authorList>
    </citation>
    <scope>NUCLEOTIDE SEQUENCE [LARGE SCALE GENOMIC DNA]</scope>
    <source>
        <strain evidence="2">SpSt-114</strain>
    </source>
</reference>
<dbReference type="InterPro" id="IPR058739">
    <property type="entry name" value="NicX"/>
</dbReference>
<dbReference type="GO" id="GO:0046872">
    <property type="term" value="F:metal ion binding"/>
    <property type="evidence" value="ECO:0007669"/>
    <property type="project" value="UniProtKB-KW"/>
</dbReference>
<dbReference type="GO" id="GO:0004177">
    <property type="term" value="F:aminopeptidase activity"/>
    <property type="evidence" value="ECO:0007669"/>
    <property type="project" value="UniProtKB-KW"/>
</dbReference>
<dbReference type="PANTHER" id="PTHR34448:SF1">
    <property type="entry name" value="BLL6088 PROTEIN"/>
    <property type="match status" value="1"/>
</dbReference>
<dbReference type="PANTHER" id="PTHR34448">
    <property type="entry name" value="AMINOPEPTIDASE"/>
    <property type="match status" value="1"/>
</dbReference>